<sequence length="65" mass="7471">MKIKLQIDNILLDEAQLLVPLKTKEEIVEEALRLHLASLKRLKMIELFGKVTCEGNINETRAVKQ</sequence>
<dbReference type="RefSeq" id="WP_255039797.1">
    <property type="nucleotide sequence ID" value="NZ_RJUF01000195.1"/>
</dbReference>
<organism evidence="1 2">
    <name type="scientific">Lacihabitans soyangensis</name>
    <dbReference type="NCBI Taxonomy" id="869394"/>
    <lineage>
        <taxon>Bacteria</taxon>
        <taxon>Pseudomonadati</taxon>
        <taxon>Bacteroidota</taxon>
        <taxon>Cytophagia</taxon>
        <taxon>Cytophagales</taxon>
        <taxon>Leadbetterellaceae</taxon>
        <taxon>Lacihabitans</taxon>
    </lineage>
</organism>
<dbReference type="AlphaFoldDB" id="A0AAE3H7T2"/>
<protein>
    <submittedName>
        <fullName evidence="1">Type II toxin-antitoxin system VapB family antitoxin</fullName>
    </submittedName>
</protein>
<dbReference type="Proteomes" id="UP001204144">
    <property type="component" value="Unassembled WGS sequence"/>
</dbReference>
<keyword evidence="2" id="KW-1185">Reference proteome</keyword>
<dbReference type="Pfam" id="PF09957">
    <property type="entry name" value="VapB_antitoxin"/>
    <property type="match status" value="1"/>
</dbReference>
<dbReference type="InterPro" id="IPR019239">
    <property type="entry name" value="VapB_antitoxin"/>
</dbReference>
<dbReference type="EMBL" id="RJUF01000195">
    <property type="protein sequence ID" value="MCP9766092.1"/>
    <property type="molecule type" value="Genomic_DNA"/>
</dbReference>
<reference evidence="1 2" key="1">
    <citation type="submission" date="2018-11" db="EMBL/GenBank/DDBJ databases">
        <title>Novel bacteria species description.</title>
        <authorList>
            <person name="Han J.-H."/>
        </authorList>
    </citation>
    <scope>NUCLEOTIDE SEQUENCE [LARGE SCALE GENOMIC DNA]</scope>
    <source>
        <strain evidence="1 2">KCTC23259</strain>
    </source>
</reference>
<evidence type="ECO:0000313" key="1">
    <source>
        <dbReference type="EMBL" id="MCP9766092.1"/>
    </source>
</evidence>
<evidence type="ECO:0000313" key="2">
    <source>
        <dbReference type="Proteomes" id="UP001204144"/>
    </source>
</evidence>
<name>A0AAE3H7T2_9BACT</name>
<gene>
    <name evidence="1" type="ORF">EGI31_24405</name>
</gene>
<proteinExistence type="predicted"/>
<comment type="caution">
    <text evidence="1">The sequence shown here is derived from an EMBL/GenBank/DDBJ whole genome shotgun (WGS) entry which is preliminary data.</text>
</comment>
<accession>A0AAE3H7T2</accession>